<dbReference type="Pfam" id="PF12791">
    <property type="entry name" value="RsgI_N"/>
    <property type="match status" value="1"/>
</dbReference>
<reference evidence="9 10" key="1">
    <citation type="journal article" date="2016" name="Sci. Rep.">
        <title>Complete genome sequence and transcriptomic analysis of a novel marine strain Bacillus weihaiensis reveals the mechanism of brown algae degradation.</title>
        <authorList>
            <person name="Zhu Y."/>
            <person name="Chen P."/>
            <person name="Bao Y."/>
            <person name="Men Y."/>
            <person name="Zeng Y."/>
            <person name="Yang J."/>
            <person name="Sun J."/>
            <person name="Sun Y."/>
        </authorList>
    </citation>
    <scope>NUCLEOTIDE SEQUENCE [LARGE SCALE GENOMIC DNA]</scope>
    <source>
        <strain evidence="9 10">Alg07</strain>
    </source>
</reference>
<keyword evidence="2" id="KW-1003">Cell membrane</keyword>
<evidence type="ECO:0000256" key="6">
    <source>
        <dbReference type="SAM" id="MobiDB-lite"/>
    </source>
</evidence>
<evidence type="ECO:0000256" key="3">
    <source>
        <dbReference type="ARBA" id="ARBA00022692"/>
    </source>
</evidence>
<dbReference type="OrthoDB" id="9800626at2"/>
<evidence type="ECO:0000313" key="10">
    <source>
        <dbReference type="Proteomes" id="UP000181936"/>
    </source>
</evidence>
<dbReference type="InterPro" id="IPR024449">
    <property type="entry name" value="Anti-sigma_RsgI_N"/>
</dbReference>
<name>A0A1L3MT96_9BACI</name>
<organism evidence="9 10">
    <name type="scientific">Bacillus weihaiensis</name>
    <dbReference type="NCBI Taxonomy" id="1547283"/>
    <lineage>
        <taxon>Bacteria</taxon>
        <taxon>Bacillati</taxon>
        <taxon>Bacillota</taxon>
        <taxon>Bacilli</taxon>
        <taxon>Bacillales</taxon>
        <taxon>Bacillaceae</taxon>
        <taxon>Bacillus</taxon>
    </lineage>
</organism>
<evidence type="ECO:0000256" key="2">
    <source>
        <dbReference type="ARBA" id="ARBA00022475"/>
    </source>
</evidence>
<evidence type="ECO:0000256" key="4">
    <source>
        <dbReference type="ARBA" id="ARBA00022989"/>
    </source>
</evidence>
<feature type="compositionally biased region" description="Basic and acidic residues" evidence="6">
    <location>
        <begin position="275"/>
        <end position="297"/>
    </location>
</feature>
<evidence type="ECO:0000256" key="1">
    <source>
        <dbReference type="ARBA" id="ARBA00004162"/>
    </source>
</evidence>
<dbReference type="STRING" id="1547283.A9C19_12860"/>
<dbReference type="GO" id="GO:0005886">
    <property type="term" value="C:plasma membrane"/>
    <property type="evidence" value="ECO:0007669"/>
    <property type="project" value="UniProtKB-SubCell"/>
</dbReference>
<feature type="region of interest" description="Disordered" evidence="6">
    <location>
        <begin position="226"/>
        <end position="310"/>
    </location>
</feature>
<dbReference type="EMBL" id="CP016020">
    <property type="protein sequence ID" value="APH05571.1"/>
    <property type="molecule type" value="Genomic_DNA"/>
</dbReference>
<dbReference type="InterPro" id="IPR055431">
    <property type="entry name" value="RsgI_M"/>
</dbReference>
<feature type="region of interest" description="Disordered" evidence="6">
    <location>
        <begin position="322"/>
        <end position="382"/>
    </location>
</feature>
<feature type="compositionally biased region" description="Polar residues" evidence="6">
    <location>
        <begin position="260"/>
        <end position="274"/>
    </location>
</feature>
<gene>
    <name evidence="9" type="ORF">A9C19_12860</name>
</gene>
<evidence type="ECO:0000256" key="7">
    <source>
        <dbReference type="SAM" id="Phobius"/>
    </source>
</evidence>
<dbReference type="Proteomes" id="UP000181936">
    <property type="component" value="Chromosome"/>
</dbReference>
<keyword evidence="3 7" id="KW-0812">Transmembrane</keyword>
<comment type="subcellular location">
    <subcellularLocation>
        <location evidence="1">Cell membrane</location>
        <topology evidence="1">Single-pass membrane protein</topology>
    </subcellularLocation>
</comment>
<keyword evidence="4 7" id="KW-1133">Transmembrane helix</keyword>
<feature type="domain" description="RsgI N-terminal anti-sigma" evidence="8">
    <location>
        <begin position="2"/>
        <end position="50"/>
    </location>
</feature>
<dbReference type="PROSITE" id="PS51849">
    <property type="entry name" value="RSGI_N"/>
    <property type="match status" value="1"/>
</dbReference>
<proteinExistence type="predicted"/>
<dbReference type="RefSeq" id="WP_072580362.1">
    <property type="nucleotide sequence ID" value="NZ_CP016020.1"/>
</dbReference>
<feature type="transmembrane region" description="Helical" evidence="7">
    <location>
        <begin position="71"/>
        <end position="92"/>
    </location>
</feature>
<evidence type="ECO:0000256" key="5">
    <source>
        <dbReference type="ARBA" id="ARBA00023136"/>
    </source>
</evidence>
<evidence type="ECO:0000259" key="8">
    <source>
        <dbReference type="PROSITE" id="PS51849"/>
    </source>
</evidence>
<protein>
    <recommendedName>
        <fullName evidence="8">RsgI N-terminal anti-sigma domain-containing protein</fullName>
    </recommendedName>
</protein>
<dbReference type="Pfam" id="PF23750">
    <property type="entry name" value="RsgI_M"/>
    <property type="match status" value="1"/>
</dbReference>
<accession>A0A1L3MT96</accession>
<dbReference type="KEGG" id="bwh:A9C19_12860"/>
<keyword evidence="10" id="KW-1185">Reference proteome</keyword>
<sequence length="382" mass="44755">MKRGVVVEKNDDFVTLLTPDGQFLKAKNTNELYELGEEISFLPHLSEQEEAGTREDQAKRKLSDIFQLKKVRIGALSAFAIMFLFISFLPFFTQDKVYAYMSIDINPSFEIEIDDHLNVIELEPINEEAIKLVTELTEWKQKPFKEVVNQIITESKREGYVYPGKEIVIATVMKKEDEQVESKLEEDLNQIRDSYEKDEMVVKTIEATDETRDKAKRQGISTGKYLELKKEEESESDEKTQPILDEKDEGQTDEVLVPKTPSTNLIEKTPTTIDPDTKSDWENSAKEKLNDTKKQLQDAKGSIQNKSENKTIIKIEKLQEKDEVKQEKQQKKEMKNQRKQERQIKKREDQVEKKQKTIQKKLEKQQEQIEKKQEKYNRNRND</sequence>
<keyword evidence="5 7" id="KW-0472">Membrane</keyword>
<feature type="compositionally biased region" description="Basic and acidic residues" evidence="6">
    <location>
        <begin position="226"/>
        <end position="240"/>
    </location>
</feature>
<dbReference type="AlphaFoldDB" id="A0A1L3MT96"/>
<evidence type="ECO:0000313" key="9">
    <source>
        <dbReference type="EMBL" id="APH05571.1"/>
    </source>
</evidence>